<sequence>MKKTLLLSLSLSRFCSTLKTTAFTQARAIKSVKPLKW</sequence>
<gene>
    <name evidence="1" type="primary">babB</name>
</gene>
<proteinExistence type="predicted"/>
<evidence type="ECO:0000313" key="1">
    <source>
        <dbReference type="EMBL" id="ALF44966.1"/>
    </source>
</evidence>
<organism evidence="1">
    <name type="scientific">Helicobacter pylori</name>
    <name type="common">Campylobacter pylori</name>
    <dbReference type="NCBI Taxonomy" id="210"/>
    <lineage>
        <taxon>Bacteria</taxon>
        <taxon>Pseudomonadati</taxon>
        <taxon>Campylobacterota</taxon>
        <taxon>Epsilonproteobacteria</taxon>
        <taxon>Campylobacterales</taxon>
        <taxon>Helicobacteraceae</taxon>
        <taxon>Helicobacter</taxon>
    </lineage>
</organism>
<reference evidence="1" key="1">
    <citation type="journal article" date="2015" name="PLoS ONE">
        <title>Helicobacter pylori bab Paralog Distribution and Association with cagA, vacA, and homA/B Genotypes in American and South Korean Clinical Isolates.</title>
        <authorList>
            <person name="Kim A."/>
            <person name="Servetas S.L."/>
            <person name="Kang J."/>
            <person name="Kim J."/>
            <person name="Jang S."/>
            <person name="Cha H.J."/>
            <person name="Lee W.J."/>
            <person name="Kim J."/>
            <person name="Romero-Gallo J."/>
            <person name="Peek R.M.Jr."/>
            <person name="Merrell D.S."/>
            <person name="Cha J.H."/>
        </authorList>
    </citation>
    <scope>NUCLEOTIDE SEQUENCE</scope>
    <source>
        <strain evidence="1">B266A</strain>
    </source>
</reference>
<accession>A0A0N9EKS5</accession>
<dbReference type="AlphaFoldDB" id="A0A0N9EKS5"/>
<dbReference type="EMBL" id="KP339373">
    <property type="protein sequence ID" value="ALF44966.1"/>
    <property type="molecule type" value="Genomic_DNA"/>
</dbReference>
<protein>
    <submittedName>
        <fullName evidence="1">BabB</fullName>
    </submittedName>
</protein>
<name>A0A0N9EKS5_HELPX</name>